<feature type="compositionally biased region" description="Low complexity" evidence="1">
    <location>
        <begin position="467"/>
        <end position="511"/>
    </location>
</feature>
<dbReference type="InterPro" id="IPR044081">
    <property type="entry name" value="DUF5776"/>
</dbReference>
<dbReference type="Proteomes" id="UP000295181">
    <property type="component" value="Unassembled WGS sequence"/>
</dbReference>
<organism evidence="4 5">
    <name type="scientific">Lentilactobacillus buchneri DSM 20057</name>
    <dbReference type="NCBI Taxonomy" id="1423728"/>
    <lineage>
        <taxon>Bacteria</taxon>
        <taxon>Bacillati</taxon>
        <taxon>Bacillota</taxon>
        <taxon>Bacilli</taxon>
        <taxon>Lactobacillales</taxon>
        <taxon>Lactobacillaceae</taxon>
        <taxon>Lentilactobacillus</taxon>
    </lineage>
</organism>
<name>A0A4R5NSG3_LENBU</name>
<protein>
    <recommendedName>
        <fullName evidence="3">DUF5776 domain-containing protein</fullName>
    </recommendedName>
</protein>
<dbReference type="EMBL" id="PUFP01000019">
    <property type="protein sequence ID" value="TDG80131.1"/>
    <property type="molecule type" value="Genomic_DNA"/>
</dbReference>
<dbReference type="InterPro" id="IPR011889">
    <property type="entry name" value="Liste_lipo_26"/>
</dbReference>
<dbReference type="InterPro" id="IPR013783">
    <property type="entry name" value="Ig-like_fold"/>
</dbReference>
<evidence type="ECO:0000256" key="1">
    <source>
        <dbReference type="SAM" id="MobiDB-lite"/>
    </source>
</evidence>
<evidence type="ECO:0000313" key="5">
    <source>
        <dbReference type="Proteomes" id="UP000295181"/>
    </source>
</evidence>
<feature type="signal peptide" evidence="2">
    <location>
        <begin position="1"/>
        <end position="28"/>
    </location>
</feature>
<evidence type="ECO:0000259" key="3">
    <source>
        <dbReference type="Pfam" id="PF19087"/>
    </source>
</evidence>
<gene>
    <name evidence="4" type="ORF">C5L32_001731</name>
</gene>
<feature type="region of interest" description="Disordered" evidence="1">
    <location>
        <begin position="40"/>
        <end position="60"/>
    </location>
</feature>
<dbReference type="Pfam" id="PF19087">
    <property type="entry name" value="DUF5776"/>
    <property type="match status" value="1"/>
</dbReference>
<dbReference type="InterPro" id="IPR005046">
    <property type="entry name" value="DUF285"/>
</dbReference>
<feature type="chain" id="PRO_5039408224" description="DUF5776 domain-containing protein" evidence="2">
    <location>
        <begin position="29"/>
        <end position="672"/>
    </location>
</feature>
<feature type="compositionally biased region" description="Polar residues" evidence="1">
    <location>
        <begin position="40"/>
        <end position="54"/>
    </location>
</feature>
<dbReference type="Gene3D" id="2.60.40.10">
    <property type="entry name" value="Immunoglobulins"/>
    <property type="match status" value="1"/>
</dbReference>
<proteinExistence type="predicted"/>
<feature type="domain" description="DUF5776" evidence="3">
    <location>
        <begin position="599"/>
        <end position="667"/>
    </location>
</feature>
<dbReference type="Gene3D" id="3.80.10.10">
    <property type="entry name" value="Ribonuclease Inhibitor"/>
    <property type="match status" value="1"/>
</dbReference>
<evidence type="ECO:0000256" key="2">
    <source>
        <dbReference type="SAM" id="SignalP"/>
    </source>
</evidence>
<dbReference type="Pfam" id="PF03382">
    <property type="entry name" value="DUF285"/>
    <property type="match status" value="1"/>
</dbReference>
<evidence type="ECO:0000313" key="4">
    <source>
        <dbReference type="EMBL" id="TDG80131.1"/>
    </source>
</evidence>
<dbReference type="AlphaFoldDB" id="A0A4R5NSG3"/>
<keyword evidence="2" id="KW-0732">Signal</keyword>
<dbReference type="NCBIfam" id="TIGR02167">
    <property type="entry name" value="Liste_lipo_26"/>
    <property type="match status" value="1"/>
</dbReference>
<reference evidence="4 5" key="1">
    <citation type="journal article" date="2019" name="Appl. Microbiol. Biotechnol.">
        <title>Uncovering carbohydrate metabolism through a genotype-phenotype association study of 56 lactic acid bacteria genomes.</title>
        <authorList>
            <person name="Buron-Moles G."/>
            <person name="Chailyan A."/>
            <person name="Dolejs I."/>
            <person name="Forster J."/>
            <person name="Miks M.H."/>
        </authorList>
    </citation>
    <scope>NUCLEOTIDE SEQUENCE [LARGE SCALE GENOMIC DNA]</scope>
    <source>
        <strain evidence="4 5">ATCC 4005</strain>
    </source>
</reference>
<accession>A0A4R5NSG3</accession>
<comment type="caution">
    <text evidence="4">The sequence shown here is derived from an EMBL/GenBank/DDBJ whole genome shotgun (WGS) entry which is preliminary data.</text>
</comment>
<dbReference type="InterPro" id="IPR032675">
    <property type="entry name" value="LRR_dom_sf"/>
</dbReference>
<feature type="region of interest" description="Disordered" evidence="1">
    <location>
        <begin position="466"/>
        <end position="511"/>
    </location>
</feature>
<sequence length="672" mass="72303">MNSNHKMLLREFSIGAAVMAAVALSAPALTTRASIPTNQNVSTLNSSTKVQSGHYTEDNSEDNYQFDWSLSDDGTLTLSNASFVFGGNNSPINSHISNQLPADVVSAVKKIVLTGSPVASGNIQYLFCHFANVENIDVHNLNVSGVTSMQALFCENQKLDSVNISSWDTSNVSNMATMFWEDPITTITGLNDLKTGQVTDMHELFATSNSADNSKVTQLAQSFINTADVHSVKNFEGLFDNSNMINLDISSWHMDAATDTSNMFGDYQIALQSPLVSYTGSKMTTLTLGPDDKFVPVSEPTAVVAPTFNPFGSTQTYVPVSLPSGTTINMPVDKSGNWEAVGSGTVTNPQGATWTSADFDTKYAPTATPRPAKETYVWKHTAPKLNINLKSPVTLKQGAKFDADSYFVSLTDAGENAISAPITSLKDAEALGMTISGADKVNTKVPGTYNVTFKLGSQSATLKVTIPGSSSNGGNSSNSSSSTTPASTAPSTNNSWNPTTPNQPNGNTGLPNYAAVKGDAVYATKAIYMYSSPNFTKHNRIAKYTKKTRATRPMFVVTGYDKSNGGALRYKVRDVNKGSKTYGKSGYVTANNKYVGGAYYQTMPKNKKLTVIAKHGINSYRSASLTGKSKHYKKGARLHVKKLVKHNLTTRYQLTNGHYVTGNKKFVIQGNY</sequence>